<evidence type="ECO:0000256" key="7">
    <source>
        <dbReference type="ARBA" id="ARBA00022989"/>
    </source>
</evidence>
<dbReference type="AlphaFoldDB" id="A0A1W0CH89"/>
<comment type="subcellular location">
    <subcellularLocation>
        <location evidence="1">Cell inner membrane</location>
        <topology evidence="1">Multi-pass membrane protein</topology>
    </subcellularLocation>
    <subcellularLocation>
        <location evidence="9">Cell membrane</location>
        <topology evidence="9">Multi-pass membrane protein</topology>
    </subcellularLocation>
</comment>
<feature type="transmembrane region" description="Helical" evidence="9">
    <location>
        <begin position="160"/>
        <end position="182"/>
    </location>
</feature>
<evidence type="ECO:0000256" key="8">
    <source>
        <dbReference type="ARBA" id="ARBA00023136"/>
    </source>
</evidence>
<dbReference type="RefSeq" id="WP_052370374.1">
    <property type="nucleotide sequence ID" value="NZ_CP109905.1"/>
</dbReference>
<comment type="caution">
    <text evidence="11">The sequence shown here is derived from an EMBL/GenBank/DDBJ whole genome shotgun (WGS) entry which is preliminary data.</text>
</comment>
<dbReference type="GO" id="GO:0022857">
    <property type="term" value="F:transmembrane transporter activity"/>
    <property type="evidence" value="ECO:0007669"/>
    <property type="project" value="InterPro"/>
</dbReference>
<dbReference type="InterPro" id="IPR000515">
    <property type="entry name" value="MetI-like"/>
</dbReference>
<dbReference type="CDD" id="cd06261">
    <property type="entry name" value="TM_PBP2"/>
    <property type="match status" value="1"/>
</dbReference>
<proteinExistence type="inferred from homology"/>
<feature type="transmembrane region" description="Helical" evidence="9">
    <location>
        <begin position="202"/>
        <end position="226"/>
    </location>
</feature>
<evidence type="ECO:0000256" key="3">
    <source>
        <dbReference type="ARBA" id="ARBA00022448"/>
    </source>
</evidence>
<reference evidence="11 12" key="1">
    <citation type="submission" date="2017-02" db="EMBL/GenBank/DDBJ databases">
        <title>Chromobacterium haemolyticum H5244.</title>
        <authorList>
            <person name="Gulvik C.A."/>
        </authorList>
    </citation>
    <scope>NUCLEOTIDE SEQUENCE [LARGE SCALE GENOMIC DNA]</scope>
    <source>
        <strain evidence="11 12">H5244</strain>
    </source>
</reference>
<sequence>MLDSLQQAYDAVVRDWGPALLQGAVVTLEISLGAFALGLVIGLATALVKLGGHPLLKRLANAYTSVCRSLPELLLILLLYYAGGDAINALAALLGQPQVEVNGFAAAIVVLGIVQGAYAAEIMRGAVQAIPHGHIEAARAFGCGRWLTARRVILPEMMPYALAGLANLWLVLIKDSALISVVGYSELLFTTKQAAGSTRQYLLFYLTVAAIYLLMTLLSNAGFSLIERRFRRWQPAL</sequence>
<evidence type="ECO:0000256" key="6">
    <source>
        <dbReference type="ARBA" id="ARBA00022692"/>
    </source>
</evidence>
<dbReference type="NCBIfam" id="TIGR01726">
    <property type="entry name" value="HEQRo_perm_3TM"/>
    <property type="match status" value="1"/>
</dbReference>
<evidence type="ECO:0000259" key="10">
    <source>
        <dbReference type="PROSITE" id="PS50928"/>
    </source>
</evidence>
<feature type="transmembrane region" description="Helical" evidence="9">
    <location>
        <begin position="101"/>
        <end position="120"/>
    </location>
</feature>
<name>A0A1W0CH89_9NEIS</name>
<organism evidence="11 12">
    <name type="scientific">Chromobacterium haemolyticum</name>
    <dbReference type="NCBI Taxonomy" id="394935"/>
    <lineage>
        <taxon>Bacteria</taxon>
        <taxon>Pseudomonadati</taxon>
        <taxon>Pseudomonadota</taxon>
        <taxon>Betaproteobacteria</taxon>
        <taxon>Neisseriales</taxon>
        <taxon>Chromobacteriaceae</taxon>
        <taxon>Chromobacterium</taxon>
    </lineage>
</organism>
<dbReference type="InterPro" id="IPR010065">
    <property type="entry name" value="AA_ABC_transptr_permease_3TM"/>
</dbReference>
<dbReference type="SUPFAM" id="SSF161098">
    <property type="entry name" value="MetI-like"/>
    <property type="match status" value="1"/>
</dbReference>
<protein>
    <submittedName>
        <fullName evidence="11">ABC transporter permease</fullName>
    </submittedName>
</protein>
<keyword evidence="8 9" id="KW-0472">Membrane</keyword>
<dbReference type="InterPro" id="IPR051613">
    <property type="entry name" value="ABC_transp_permease_HisMQ"/>
</dbReference>
<dbReference type="InterPro" id="IPR035906">
    <property type="entry name" value="MetI-like_sf"/>
</dbReference>
<dbReference type="EMBL" id="MUKV01000035">
    <property type="protein sequence ID" value="OQS33992.1"/>
    <property type="molecule type" value="Genomic_DNA"/>
</dbReference>
<keyword evidence="4" id="KW-1003">Cell membrane</keyword>
<dbReference type="Gene3D" id="1.10.3720.10">
    <property type="entry name" value="MetI-like"/>
    <property type="match status" value="1"/>
</dbReference>
<dbReference type="Pfam" id="PF00528">
    <property type="entry name" value="BPD_transp_1"/>
    <property type="match status" value="1"/>
</dbReference>
<evidence type="ECO:0000256" key="2">
    <source>
        <dbReference type="ARBA" id="ARBA00010072"/>
    </source>
</evidence>
<evidence type="ECO:0000256" key="1">
    <source>
        <dbReference type="ARBA" id="ARBA00004429"/>
    </source>
</evidence>
<dbReference type="PROSITE" id="PS50928">
    <property type="entry name" value="ABC_TM1"/>
    <property type="match status" value="1"/>
</dbReference>
<feature type="domain" description="ABC transmembrane type-1" evidence="10">
    <location>
        <begin position="24"/>
        <end position="223"/>
    </location>
</feature>
<dbReference type="PANTHER" id="PTHR30133:SF2">
    <property type="entry name" value="ARGININE ABC TRANSPORTER PERMEASE PROTEIN ARTQ"/>
    <property type="match status" value="1"/>
</dbReference>
<keyword evidence="3 9" id="KW-0813">Transport</keyword>
<evidence type="ECO:0000256" key="9">
    <source>
        <dbReference type="RuleBase" id="RU363032"/>
    </source>
</evidence>
<keyword evidence="7 9" id="KW-1133">Transmembrane helix</keyword>
<keyword evidence="6 9" id="KW-0812">Transmembrane</keyword>
<accession>A0A1W0CH89</accession>
<feature type="transmembrane region" description="Helical" evidence="9">
    <location>
        <begin position="30"/>
        <end position="52"/>
    </location>
</feature>
<dbReference type="PANTHER" id="PTHR30133">
    <property type="entry name" value="CATIONIC AMINO ACID TRANSPORTER, MEMBRANE COMPONENT"/>
    <property type="match status" value="1"/>
</dbReference>
<gene>
    <name evidence="11" type="ORF">B0T45_19545</name>
</gene>
<evidence type="ECO:0000256" key="5">
    <source>
        <dbReference type="ARBA" id="ARBA00022519"/>
    </source>
</evidence>
<comment type="similarity">
    <text evidence="2">Belongs to the binding-protein-dependent transport system permease family. HisMQ subfamily.</text>
</comment>
<keyword evidence="5" id="KW-0997">Cell inner membrane</keyword>
<dbReference type="GO" id="GO:0043190">
    <property type="term" value="C:ATP-binding cassette (ABC) transporter complex"/>
    <property type="evidence" value="ECO:0007669"/>
    <property type="project" value="InterPro"/>
</dbReference>
<dbReference type="Proteomes" id="UP000192721">
    <property type="component" value="Unassembled WGS sequence"/>
</dbReference>
<evidence type="ECO:0000256" key="4">
    <source>
        <dbReference type="ARBA" id="ARBA00022475"/>
    </source>
</evidence>
<evidence type="ECO:0000313" key="11">
    <source>
        <dbReference type="EMBL" id="OQS33992.1"/>
    </source>
</evidence>
<feature type="transmembrane region" description="Helical" evidence="9">
    <location>
        <begin position="73"/>
        <end position="95"/>
    </location>
</feature>
<evidence type="ECO:0000313" key="12">
    <source>
        <dbReference type="Proteomes" id="UP000192721"/>
    </source>
</evidence>